<evidence type="ECO:0000256" key="1">
    <source>
        <dbReference type="SAM" id="Phobius"/>
    </source>
</evidence>
<proteinExistence type="predicted"/>
<keyword evidence="1" id="KW-0812">Transmembrane</keyword>
<dbReference type="AlphaFoldDB" id="C4WNG0"/>
<accession>C4WNG0</accession>
<feature type="transmembrane region" description="Helical" evidence="1">
    <location>
        <begin position="37"/>
        <end position="57"/>
    </location>
</feature>
<dbReference type="Proteomes" id="UP000004386">
    <property type="component" value="Unassembled WGS sequence"/>
</dbReference>
<organism evidence="2 3">
    <name type="scientific">Brucella intermedia LMG 3301</name>
    <dbReference type="NCBI Taxonomy" id="641118"/>
    <lineage>
        <taxon>Bacteria</taxon>
        <taxon>Pseudomonadati</taxon>
        <taxon>Pseudomonadota</taxon>
        <taxon>Alphaproteobacteria</taxon>
        <taxon>Hyphomicrobiales</taxon>
        <taxon>Brucellaceae</taxon>
        <taxon>Brucella/Ochrobactrum group</taxon>
        <taxon>Brucella</taxon>
    </lineage>
</organism>
<dbReference type="HOGENOM" id="CLU_2956038_0_0_5"/>
<protein>
    <submittedName>
        <fullName evidence="2">Uncharacterized protein</fullName>
    </submittedName>
</protein>
<sequence length="59" mass="6579">MMTSTTYSHTRNYAPKDYADGDTLYERETTLGLGDRFLWGLAVVAVLALTVGFYGWVLA</sequence>
<reference evidence="2 3" key="1">
    <citation type="submission" date="2009-05" db="EMBL/GenBank/DDBJ databases">
        <authorList>
            <person name="Setubal J.C."/>
            <person name="Boyle S."/>
            <person name="Crasta O.R."/>
            <person name="Gillespie J.J."/>
            <person name="Kenyon R.W."/>
            <person name="Lu J."/>
            <person name="Mane S."/>
            <person name="Nagrani S."/>
            <person name="Shallom J.M."/>
            <person name="Shallom S."/>
            <person name="Shukla M."/>
            <person name="Snyder E.E."/>
            <person name="Sobral B.W."/>
            <person name="Wattam A.R."/>
            <person name="Will R."/>
            <person name="Williams K."/>
            <person name="Yoo H."/>
            <person name="Munk C."/>
            <person name="Tapia R."/>
            <person name="Green L."/>
            <person name="Rogers Y."/>
            <person name="Detter J.C."/>
            <person name="Bruce D."/>
            <person name="Brettin T.S."/>
            <person name="Tsolis R."/>
        </authorList>
    </citation>
    <scope>NUCLEOTIDE SEQUENCE [LARGE SCALE GENOMIC DNA]</scope>
    <source>
        <strain evidence="2 3">LMG 3301</strain>
    </source>
</reference>
<name>C4WNG0_9HYPH</name>
<evidence type="ECO:0000313" key="3">
    <source>
        <dbReference type="Proteomes" id="UP000004386"/>
    </source>
</evidence>
<comment type="caution">
    <text evidence="2">The sequence shown here is derived from an EMBL/GenBank/DDBJ whole genome shotgun (WGS) entry which is preliminary data.</text>
</comment>
<evidence type="ECO:0000313" key="2">
    <source>
        <dbReference type="EMBL" id="EEQ93915.1"/>
    </source>
</evidence>
<keyword evidence="1" id="KW-0472">Membrane</keyword>
<keyword evidence="1" id="KW-1133">Transmembrane helix</keyword>
<dbReference type="EMBL" id="ACQA01000002">
    <property type="protein sequence ID" value="EEQ93915.1"/>
    <property type="molecule type" value="Genomic_DNA"/>
</dbReference>
<gene>
    <name evidence="2" type="ORF">OINT_2001107</name>
</gene>